<gene>
    <name evidence="2" type="ORF">GCM10011583_18280</name>
</gene>
<organism evidence="2 3">
    <name type="scientific">Streptomyces camponoticapitis</name>
    <dbReference type="NCBI Taxonomy" id="1616125"/>
    <lineage>
        <taxon>Bacteria</taxon>
        <taxon>Bacillati</taxon>
        <taxon>Actinomycetota</taxon>
        <taxon>Actinomycetes</taxon>
        <taxon>Kitasatosporales</taxon>
        <taxon>Streptomycetaceae</taxon>
        <taxon>Streptomyces</taxon>
    </lineage>
</organism>
<keyword evidence="3" id="KW-1185">Reference proteome</keyword>
<protein>
    <submittedName>
        <fullName evidence="2">Uncharacterized protein</fullName>
    </submittedName>
</protein>
<accession>A0ABQ2E1D2</accession>
<evidence type="ECO:0000313" key="2">
    <source>
        <dbReference type="EMBL" id="GGJ87021.1"/>
    </source>
</evidence>
<evidence type="ECO:0000256" key="1">
    <source>
        <dbReference type="SAM" id="MobiDB-lite"/>
    </source>
</evidence>
<name>A0ABQ2E1D2_9ACTN</name>
<reference evidence="3" key="1">
    <citation type="journal article" date="2019" name="Int. J. Syst. Evol. Microbiol.">
        <title>The Global Catalogue of Microorganisms (GCM) 10K type strain sequencing project: providing services to taxonomists for standard genome sequencing and annotation.</title>
        <authorList>
            <consortium name="The Broad Institute Genomics Platform"/>
            <consortium name="The Broad Institute Genome Sequencing Center for Infectious Disease"/>
            <person name="Wu L."/>
            <person name="Ma J."/>
        </authorList>
    </citation>
    <scope>NUCLEOTIDE SEQUENCE [LARGE SCALE GENOMIC DNA]</scope>
    <source>
        <strain evidence="3">CGMCC 4.7275</strain>
    </source>
</reference>
<dbReference type="EMBL" id="BMMV01000005">
    <property type="protein sequence ID" value="GGJ87021.1"/>
    <property type="molecule type" value="Genomic_DNA"/>
</dbReference>
<feature type="region of interest" description="Disordered" evidence="1">
    <location>
        <begin position="1"/>
        <end position="22"/>
    </location>
</feature>
<comment type="caution">
    <text evidence="2">The sequence shown here is derived from an EMBL/GenBank/DDBJ whole genome shotgun (WGS) entry which is preliminary data.</text>
</comment>
<feature type="compositionally biased region" description="Basic and acidic residues" evidence="1">
    <location>
        <begin position="1"/>
        <end position="10"/>
    </location>
</feature>
<dbReference type="RefSeq" id="WP_189106856.1">
    <property type="nucleotide sequence ID" value="NZ_BMMV01000005.1"/>
</dbReference>
<sequence length="91" mass="9382">MSNLTRDLERTGGAPTPAPTLSPADVAAHAAASFVRNTSAGVNRSAARAEICRETIERLSAMDARDLSGAQFDLLASARAELDSLTPAVAS</sequence>
<dbReference type="Proteomes" id="UP000660265">
    <property type="component" value="Unassembled WGS sequence"/>
</dbReference>
<proteinExistence type="predicted"/>
<evidence type="ECO:0000313" key="3">
    <source>
        <dbReference type="Proteomes" id="UP000660265"/>
    </source>
</evidence>